<feature type="region of interest" description="Disordered" evidence="1">
    <location>
        <begin position="433"/>
        <end position="497"/>
    </location>
</feature>
<feature type="compositionally biased region" description="Acidic residues" evidence="1">
    <location>
        <begin position="265"/>
        <end position="276"/>
    </location>
</feature>
<feature type="compositionally biased region" description="Polar residues" evidence="1">
    <location>
        <begin position="373"/>
        <end position="396"/>
    </location>
</feature>
<feature type="compositionally biased region" description="Polar residues" evidence="1">
    <location>
        <begin position="143"/>
        <end position="163"/>
    </location>
</feature>
<feature type="compositionally biased region" description="Basic and acidic residues" evidence="1">
    <location>
        <begin position="58"/>
        <end position="68"/>
    </location>
</feature>
<feature type="compositionally biased region" description="Acidic residues" evidence="1">
    <location>
        <begin position="311"/>
        <end position="322"/>
    </location>
</feature>
<comment type="caution">
    <text evidence="2">The sequence shown here is derived from an EMBL/GenBank/DDBJ whole genome shotgun (WGS) entry which is preliminary data.</text>
</comment>
<feature type="region of interest" description="Disordered" evidence="1">
    <location>
        <begin position="549"/>
        <end position="571"/>
    </location>
</feature>
<feature type="compositionally biased region" description="Polar residues" evidence="1">
    <location>
        <begin position="180"/>
        <end position="206"/>
    </location>
</feature>
<feature type="compositionally biased region" description="Polar residues" evidence="1">
    <location>
        <begin position="463"/>
        <end position="482"/>
    </location>
</feature>
<feature type="compositionally biased region" description="Pro residues" evidence="1">
    <location>
        <begin position="561"/>
        <end position="571"/>
    </location>
</feature>
<feature type="compositionally biased region" description="Low complexity" evidence="1">
    <location>
        <begin position="124"/>
        <end position="137"/>
    </location>
</feature>
<proteinExistence type="predicted"/>
<feature type="compositionally biased region" description="Basic and acidic residues" evidence="1">
    <location>
        <begin position="165"/>
        <end position="175"/>
    </location>
</feature>
<name>A0A6G0NYL4_9STRA</name>
<feature type="region of interest" description="Disordered" evidence="1">
    <location>
        <begin position="1"/>
        <end position="396"/>
    </location>
</feature>
<protein>
    <submittedName>
        <fullName evidence="2">Uncharacterized protein</fullName>
    </submittedName>
</protein>
<reference evidence="2 3" key="1">
    <citation type="submission" date="2018-09" db="EMBL/GenBank/DDBJ databases">
        <title>Genomic investigation of the strawberry pathogen Phytophthora fragariae indicates pathogenicity is determined by transcriptional variation in three key races.</title>
        <authorList>
            <person name="Adams T.M."/>
            <person name="Armitage A.D."/>
            <person name="Sobczyk M.K."/>
            <person name="Bates H.J."/>
            <person name="Dunwell J.M."/>
            <person name="Nellist C.F."/>
            <person name="Harrison R.J."/>
        </authorList>
    </citation>
    <scope>NUCLEOTIDE SEQUENCE [LARGE SCALE GENOMIC DNA]</scope>
    <source>
        <strain evidence="2 3">BC-23</strain>
    </source>
</reference>
<feature type="compositionally biased region" description="Polar residues" evidence="1">
    <location>
        <begin position="292"/>
        <end position="307"/>
    </location>
</feature>
<gene>
    <name evidence="2" type="ORF">PF004_g11242</name>
</gene>
<accession>A0A6G0NYL4</accession>
<dbReference type="Proteomes" id="UP000476176">
    <property type="component" value="Unassembled WGS sequence"/>
</dbReference>
<feature type="compositionally biased region" description="Polar residues" evidence="1">
    <location>
        <begin position="220"/>
        <end position="236"/>
    </location>
</feature>
<feature type="compositionally biased region" description="Basic and acidic residues" evidence="1">
    <location>
        <begin position="438"/>
        <end position="462"/>
    </location>
</feature>
<evidence type="ECO:0000256" key="1">
    <source>
        <dbReference type="SAM" id="MobiDB-lite"/>
    </source>
</evidence>
<evidence type="ECO:0000313" key="3">
    <source>
        <dbReference type="Proteomes" id="UP000476176"/>
    </source>
</evidence>
<sequence>MGDDPYDFEIALPAAPSGVSRSTKNRHSDSDSDEDASDASGDLSNMSDISSEDDNEQESDREQQDRTKSNFTRTTKIANEPSSSGSALDKAKSFLSKYSSVATSNPPASSRLRVELDDDDDLSGESSSGDGETASSSKLAPTKLSSMLVTSEQDSALLQSSAWHSVHEKKSDRQEMCMNMHQSENVNGETSQNSGQSLSYATQSVPASVPAMATRDGEHSSNGSQFGDSVESFDSSASDERSEHLSAVETPMATLSKPDYHESGDAYDESFQEESLDQSQNESAIDKFDIQPSLTFTSAGVNQSAASESGVYDEEGFEEDSAVAEPPSTISPSAANIINVRQEDPSSSLAHGSRSDENDGQSYFSEVLDTSRVDTPTVQTKWVSPPNTDTVQIDTQPSLNTSAFTVGETLQSENGVHEEEFVEDSIVVTPAPIGSIAAKDENVRQEDSSTARDTSSDVKKDSITPTSKLPDTSKGATMQETPESPPEAEFEEVTPSTYPRITIVRAYTLDEGKRVEMRDASTQFTGNHASIQTDLVPDGMHNLFAAAPAVTTPRRKDGVPPSEPAAQPPPPPVASTFGPPMYSLNSVQLPMTASTSTYKQQLLALQEQILQKKRETERIVQDRMSFQYTSLRGTERFLAARRTQKLELWEALIRVDPTLDEQKAREVARLAQAAST</sequence>
<evidence type="ECO:0000313" key="2">
    <source>
        <dbReference type="EMBL" id="KAE9227846.1"/>
    </source>
</evidence>
<feature type="compositionally biased region" description="Polar residues" evidence="1">
    <location>
        <begin position="96"/>
        <end position="108"/>
    </location>
</feature>
<dbReference type="EMBL" id="QXGC01000608">
    <property type="protein sequence ID" value="KAE9227846.1"/>
    <property type="molecule type" value="Genomic_DNA"/>
</dbReference>
<organism evidence="2 3">
    <name type="scientific">Phytophthora fragariae</name>
    <dbReference type="NCBI Taxonomy" id="53985"/>
    <lineage>
        <taxon>Eukaryota</taxon>
        <taxon>Sar</taxon>
        <taxon>Stramenopiles</taxon>
        <taxon>Oomycota</taxon>
        <taxon>Peronosporomycetes</taxon>
        <taxon>Peronosporales</taxon>
        <taxon>Peronosporaceae</taxon>
        <taxon>Phytophthora</taxon>
    </lineage>
</organism>
<dbReference type="AlphaFoldDB" id="A0A6G0NYL4"/>
<feature type="compositionally biased region" description="Polar residues" evidence="1">
    <location>
        <begin position="69"/>
        <end position="86"/>
    </location>
</feature>